<accession>A0A370HCC4</accession>
<keyword evidence="2" id="KW-1185">Reference proteome</keyword>
<gene>
    <name evidence="1" type="ORF">DFR68_102716</name>
</gene>
<name>A0A370HCC4_9NOCA</name>
<dbReference type="RefSeq" id="WP_068021412.1">
    <property type="nucleotide sequence ID" value="NZ_QQAZ01000002.1"/>
</dbReference>
<dbReference type="OrthoDB" id="121633at2"/>
<dbReference type="EMBL" id="QQAZ01000002">
    <property type="protein sequence ID" value="RDI54588.1"/>
    <property type="molecule type" value="Genomic_DNA"/>
</dbReference>
<dbReference type="AlphaFoldDB" id="A0A370HCC4"/>
<reference evidence="1 2" key="1">
    <citation type="submission" date="2018-07" db="EMBL/GenBank/DDBJ databases">
        <title>Genomic Encyclopedia of Type Strains, Phase IV (KMG-IV): sequencing the most valuable type-strain genomes for metagenomic binning, comparative biology and taxonomic classification.</title>
        <authorList>
            <person name="Goeker M."/>
        </authorList>
    </citation>
    <scope>NUCLEOTIDE SEQUENCE [LARGE SCALE GENOMIC DNA]</scope>
    <source>
        <strain evidence="1 2">DSM 44952</strain>
    </source>
</reference>
<comment type="caution">
    <text evidence="1">The sequence shown here is derived from an EMBL/GenBank/DDBJ whole genome shotgun (WGS) entry which is preliminary data.</text>
</comment>
<dbReference type="Proteomes" id="UP000255355">
    <property type="component" value="Unassembled WGS sequence"/>
</dbReference>
<evidence type="ECO:0008006" key="3">
    <source>
        <dbReference type="Google" id="ProtNLM"/>
    </source>
</evidence>
<evidence type="ECO:0000313" key="1">
    <source>
        <dbReference type="EMBL" id="RDI54588.1"/>
    </source>
</evidence>
<proteinExistence type="predicted"/>
<dbReference type="InterPro" id="IPR036567">
    <property type="entry name" value="RHF-like"/>
</dbReference>
<organism evidence="1 2">
    <name type="scientific">Nocardia mexicana</name>
    <dbReference type="NCBI Taxonomy" id="279262"/>
    <lineage>
        <taxon>Bacteria</taxon>
        <taxon>Bacillati</taxon>
        <taxon>Actinomycetota</taxon>
        <taxon>Actinomycetes</taxon>
        <taxon>Mycobacteriales</taxon>
        <taxon>Nocardiaceae</taxon>
        <taxon>Nocardia</taxon>
    </lineage>
</organism>
<sequence length="116" mass="12464">MQIQVNTDSTITGSADLVQQAEATIGTHLERFADQLTRVEVHLSDQNGAKGGSDDIKCVLEARPAGQPPVVVTHRAGSVEASYTGAAEEMNRLLTSRYGKLRHTKGGESIRHLPVD</sequence>
<dbReference type="SUPFAM" id="SSF69754">
    <property type="entry name" value="Ribosome binding protein Y (YfiA homologue)"/>
    <property type="match status" value="1"/>
</dbReference>
<evidence type="ECO:0000313" key="2">
    <source>
        <dbReference type="Proteomes" id="UP000255355"/>
    </source>
</evidence>
<dbReference type="Gene3D" id="3.30.160.100">
    <property type="entry name" value="Ribosome hibernation promotion factor-like"/>
    <property type="match status" value="1"/>
</dbReference>
<protein>
    <recommendedName>
        <fullName evidence="3">Sigma 54 modulation/S30EA-like ribosomal protein</fullName>
    </recommendedName>
</protein>
<dbReference type="STRING" id="1210089.GCA_001613165_03894"/>